<accession>A0A3G9JV34</accession>
<dbReference type="PANTHER" id="PTHR36842:SF1">
    <property type="entry name" value="PROTEIN TOLB"/>
    <property type="match status" value="1"/>
</dbReference>
<dbReference type="PANTHER" id="PTHR36842">
    <property type="entry name" value="PROTEIN TOLB HOMOLOG"/>
    <property type="match status" value="1"/>
</dbReference>
<dbReference type="SUPFAM" id="SSF69304">
    <property type="entry name" value="Tricorn protease N-terminal domain"/>
    <property type="match status" value="1"/>
</dbReference>
<dbReference type="EMBL" id="AP019314">
    <property type="protein sequence ID" value="BBH37944.1"/>
    <property type="molecule type" value="Genomic_DNA"/>
</dbReference>
<dbReference type="Proteomes" id="UP000278152">
    <property type="component" value="Chromosome"/>
</dbReference>
<sequence>MQEVYFFISLVAVISLLTGCAGYPSLLSFPFDRGGRTLNSAASELTPYLASRYLVFASDRNGSQAIYLFDAIDRRLLPLPGLNSLDQIASSPSISEDGRYIVFTASRQGKTAIYLYDRQTQQRREIAPDLLAEVRNPIISADGSKVAFEAAKNGQWDIMIYDLSGRVLVNENQ</sequence>
<evidence type="ECO:0000256" key="1">
    <source>
        <dbReference type="ARBA" id="ARBA00009820"/>
    </source>
</evidence>
<evidence type="ECO:0000313" key="3">
    <source>
        <dbReference type="Proteomes" id="UP000278152"/>
    </source>
</evidence>
<dbReference type="RefSeq" id="WP_002798916.1">
    <property type="nucleotide sequence ID" value="NZ_AP019314.1"/>
</dbReference>
<comment type="similarity">
    <text evidence="1">Belongs to the TolB family.</text>
</comment>
<evidence type="ECO:0008006" key="4">
    <source>
        <dbReference type="Google" id="ProtNLM"/>
    </source>
</evidence>
<dbReference type="InterPro" id="IPR011042">
    <property type="entry name" value="6-blade_b-propeller_TolB-like"/>
</dbReference>
<dbReference type="InterPro" id="IPR011659">
    <property type="entry name" value="WD40"/>
</dbReference>
<evidence type="ECO:0000313" key="2">
    <source>
        <dbReference type="EMBL" id="BBH37944.1"/>
    </source>
</evidence>
<proteinExistence type="inferred from homology"/>
<dbReference type="AlphaFoldDB" id="A0A3G9JV34"/>
<reference evidence="2 3" key="1">
    <citation type="submission" date="2018-11" db="EMBL/GenBank/DDBJ databases">
        <title>Complete genome sequence of Microcystis aeruginosa NIES-102.</title>
        <authorList>
            <person name="Yamaguchi H."/>
            <person name="Suzuki S."/>
            <person name="Kawachi M."/>
        </authorList>
    </citation>
    <scope>NUCLEOTIDE SEQUENCE [LARGE SCALE GENOMIC DNA]</scope>
    <source>
        <strain evidence="2 3">NIES-102</strain>
    </source>
</reference>
<dbReference type="Pfam" id="PF07676">
    <property type="entry name" value="PD40"/>
    <property type="match status" value="2"/>
</dbReference>
<name>A0A3G9JV34_MICVR</name>
<protein>
    <recommendedName>
        <fullName evidence="4">WD40-like beta-propeller protein</fullName>
    </recommendedName>
</protein>
<gene>
    <name evidence="2" type="ORF">myaer102_04240</name>
</gene>
<dbReference type="Gene3D" id="2.120.10.30">
    <property type="entry name" value="TolB, C-terminal domain"/>
    <property type="match status" value="1"/>
</dbReference>
<organism evidence="2 3">
    <name type="scientific">Microcystis viridis NIES-102</name>
    <dbReference type="NCBI Taxonomy" id="213615"/>
    <lineage>
        <taxon>Bacteria</taxon>
        <taxon>Bacillati</taxon>
        <taxon>Cyanobacteriota</taxon>
        <taxon>Cyanophyceae</taxon>
        <taxon>Oscillatoriophycideae</taxon>
        <taxon>Chroococcales</taxon>
        <taxon>Microcystaceae</taxon>
        <taxon>Microcystis</taxon>
    </lineage>
</organism>
<dbReference type="KEGG" id="mvz:myaer102_04240"/>